<dbReference type="Gene3D" id="1.10.10.60">
    <property type="entry name" value="Homeodomain-like"/>
    <property type="match status" value="1"/>
</dbReference>
<evidence type="ECO:0000256" key="1">
    <source>
        <dbReference type="SAM" id="MobiDB-lite"/>
    </source>
</evidence>
<dbReference type="Pfam" id="PF19575">
    <property type="entry name" value="HTH_58"/>
    <property type="match status" value="1"/>
</dbReference>
<evidence type="ECO:0000313" key="4">
    <source>
        <dbReference type="Proteomes" id="UP000176005"/>
    </source>
</evidence>
<feature type="domain" description="Helix-turn-helix" evidence="2">
    <location>
        <begin position="16"/>
        <end position="72"/>
    </location>
</feature>
<organism evidence="3 4">
    <name type="scientific">Streptomyces nanshensis</name>
    <dbReference type="NCBI Taxonomy" id="518642"/>
    <lineage>
        <taxon>Bacteria</taxon>
        <taxon>Bacillati</taxon>
        <taxon>Actinomycetota</taxon>
        <taxon>Actinomycetes</taxon>
        <taxon>Kitasatosporales</taxon>
        <taxon>Streptomycetaceae</taxon>
        <taxon>Streptomyces</taxon>
    </lineage>
</organism>
<comment type="caution">
    <text evidence="3">The sequence shown here is derived from an EMBL/GenBank/DDBJ whole genome shotgun (WGS) entry which is preliminary data.</text>
</comment>
<name>A0A1E7KZB1_9ACTN</name>
<reference evidence="3 4" key="1">
    <citation type="journal article" date="2016" name="Front. Microbiol.">
        <title>Comparative Genomics Analysis of Streptomyces Species Reveals Their Adaptation to the Marine Environment and Their Diversity at the Genomic Level.</title>
        <authorList>
            <person name="Tian X."/>
            <person name="Zhang Z."/>
            <person name="Yang T."/>
            <person name="Chen M."/>
            <person name="Li J."/>
            <person name="Chen F."/>
            <person name="Yang J."/>
            <person name="Li W."/>
            <person name="Zhang B."/>
            <person name="Zhang Z."/>
            <person name="Wu J."/>
            <person name="Zhang C."/>
            <person name="Long L."/>
            <person name="Xiao J."/>
        </authorList>
    </citation>
    <scope>NUCLEOTIDE SEQUENCE [LARGE SCALE GENOMIC DNA]</scope>
    <source>
        <strain evidence="3 4">SCSIO 10429</strain>
    </source>
</reference>
<sequence>MSWESDLPHVPPRTPLTGTQREQFSQKVVTAYCERRYSIREISEETGRSYGAIHRLLKDAGVELRGRGGGPRKRARR</sequence>
<proteinExistence type="predicted"/>
<dbReference type="EMBL" id="LJGW01000377">
    <property type="protein sequence ID" value="OEV09287.1"/>
    <property type="molecule type" value="Genomic_DNA"/>
</dbReference>
<dbReference type="AlphaFoldDB" id="A0A1E7KZB1"/>
<dbReference type="Proteomes" id="UP000176005">
    <property type="component" value="Unassembled WGS sequence"/>
</dbReference>
<dbReference type="InterPro" id="IPR013324">
    <property type="entry name" value="RNA_pol_sigma_r3/r4-like"/>
</dbReference>
<feature type="region of interest" description="Disordered" evidence="1">
    <location>
        <begin position="1"/>
        <end position="22"/>
    </location>
</feature>
<dbReference type="SUPFAM" id="SSF88659">
    <property type="entry name" value="Sigma3 and sigma4 domains of RNA polymerase sigma factors"/>
    <property type="match status" value="1"/>
</dbReference>
<keyword evidence="4" id="KW-1185">Reference proteome</keyword>
<gene>
    <name evidence="3" type="ORF">AN218_22850</name>
</gene>
<dbReference type="RefSeq" id="WP_070018776.1">
    <property type="nucleotide sequence ID" value="NZ_LJGW01000377.1"/>
</dbReference>
<dbReference type="InterPro" id="IPR045745">
    <property type="entry name" value="HTH_58_Actinobacteria-type"/>
</dbReference>
<evidence type="ECO:0000259" key="2">
    <source>
        <dbReference type="Pfam" id="PF19575"/>
    </source>
</evidence>
<accession>A0A1E7KZB1</accession>
<evidence type="ECO:0000313" key="3">
    <source>
        <dbReference type="EMBL" id="OEV09287.1"/>
    </source>
</evidence>
<protein>
    <recommendedName>
        <fullName evidence="2">Helix-turn-helix domain-containing protein</fullName>
    </recommendedName>
</protein>